<feature type="transmembrane region" description="Helical" evidence="1">
    <location>
        <begin position="12"/>
        <end position="33"/>
    </location>
</feature>
<gene>
    <name evidence="2" type="ORF">GQX73_g2357</name>
</gene>
<evidence type="ECO:0000256" key="1">
    <source>
        <dbReference type="SAM" id="Phobius"/>
    </source>
</evidence>
<name>A0A7C8ISJ6_9PEZI</name>
<protein>
    <submittedName>
        <fullName evidence="2">Uncharacterized protein</fullName>
    </submittedName>
</protein>
<keyword evidence="1" id="KW-1133">Transmembrane helix</keyword>
<keyword evidence="1" id="KW-0472">Membrane</keyword>
<organism evidence="2 3">
    <name type="scientific">Xylaria multiplex</name>
    <dbReference type="NCBI Taxonomy" id="323545"/>
    <lineage>
        <taxon>Eukaryota</taxon>
        <taxon>Fungi</taxon>
        <taxon>Dikarya</taxon>
        <taxon>Ascomycota</taxon>
        <taxon>Pezizomycotina</taxon>
        <taxon>Sordariomycetes</taxon>
        <taxon>Xylariomycetidae</taxon>
        <taxon>Xylariales</taxon>
        <taxon>Xylariaceae</taxon>
        <taxon>Xylaria</taxon>
    </lineage>
</organism>
<sequence length="127" mass="13967">MVPSSTLLGPLLGAILGAFGSIVAAIIGAFVAARLNRPKALAEEHIGDTENQSFQLARLAIGHGCQWCTKRTPTIAERLAILEGIHETAIRPSPIYGLGIRRRREVRQDTRSWHDEQVERVVFTLTD</sequence>
<comment type="caution">
    <text evidence="2">The sequence shown here is derived from an EMBL/GenBank/DDBJ whole genome shotgun (WGS) entry which is preliminary data.</text>
</comment>
<keyword evidence="3" id="KW-1185">Reference proteome</keyword>
<dbReference type="InParanoid" id="A0A7C8ISJ6"/>
<dbReference type="Proteomes" id="UP000481858">
    <property type="component" value="Unassembled WGS sequence"/>
</dbReference>
<dbReference type="AlphaFoldDB" id="A0A7C8ISJ6"/>
<proteinExistence type="predicted"/>
<keyword evidence="1" id="KW-0812">Transmembrane</keyword>
<accession>A0A7C8ISJ6</accession>
<evidence type="ECO:0000313" key="3">
    <source>
        <dbReference type="Proteomes" id="UP000481858"/>
    </source>
</evidence>
<dbReference type="EMBL" id="WUBL01000015">
    <property type="protein sequence ID" value="KAF2971241.1"/>
    <property type="molecule type" value="Genomic_DNA"/>
</dbReference>
<evidence type="ECO:0000313" key="2">
    <source>
        <dbReference type="EMBL" id="KAF2971241.1"/>
    </source>
</evidence>
<reference evidence="2 3" key="1">
    <citation type="submission" date="2019-12" db="EMBL/GenBank/DDBJ databases">
        <title>Draft genome sequence of the ascomycete Xylaria multiplex DSM 110363.</title>
        <authorList>
            <person name="Buettner E."/>
            <person name="Kellner H."/>
        </authorList>
    </citation>
    <scope>NUCLEOTIDE SEQUENCE [LARGE SCALE GENOMIC DNA]</scope>
    <source>
        <strain evidence="2 3">DSM 110363</strain>
    </source>
</reference>